<proteinExistence type="inferred from homology"/>
<comment type="function">
    <text evidence="4">Invertase that cleaves sucrose into glucose and fructose.</text>
</comment>
<feature type="compositionally biased region" description="Low complexity" evidence="5">
    <location>
        <begin position="30"/>
        <end position="41"/>
    </location>
</feature>
<evidence type="ECO:0000256" key="2">
    <source>
        <dbReference type="ARBA" id="ARBA00023277"/>
    </source>
</evidence>
<feature type="compositionally biased region" description="Polar residues" evidence="5">
    <location>
        <begin position="163"/>
        <end position="173"/>
    </location>
</feature>
<dbReference type="GO" id="GO:0033926">
    <property type="term" value="F:endo-alpha-N-acetylgalactosaminidase activity"/>
    <property type="evidence" value="ECO:0007669"/>
    <property type="project" value="UniProtKB-UniRule"/>
</dbReference>
<evidence type="ECO:0000256" key="1">
    <source>
        <dbReference type="ARBA" id="ARBA00022801"/>
    </source>
</evidence>
<comment type="similarity">
    <text evidence="4">Belongs to the glycosyl hydrolase 100 family.</text>
</comment>
<protein>
    <recommendedName>
        <fullName evidence="4">Alkaline/neutral invertase</fullName>
        <ecNumber evidence="4">3.2.1.26</ecNumber>
    </recommendedName>
</protein>
<comment type="catalytic activity">
    <reaction evidence="4">
        <text>Hydrolysis of terminal non-reducing beta-D-fructofuranoside residues in beta-D-fructofuranosides.</text>
        <dbReference type="EC" id="3.2.1.26"/>
    </reaction>
</comment>
<dbReference type="EC" id="3.2.1.26" evidence="4"/>
<evidence type="ECO:0000256" key="3">
    <source>
        <dbReference type="ARBA" id="ARBA00023295"/>
    </source>
</evidence>
<dbReference type="PANTHER" id="PTHR31916:SF37">
    <property type="entry name" value="ALKALINE_NEUTRAL INVERTASE"/>
    <property type="match status" value="1"/>
</dbReference>
<evidence type="ECO:0000256" key="5">
    <source>
        <dbReference type="SAM" id="MobiDB-lite"/>
    </source>
</evidence>
<feature type="region of interest" description="Disordered" evidence="5">
    <location>
        <begin position="228"/>
        <end position="281"/>
    </location>
</feature>
<feature type="region of interest" description="Disordered" evidence="5">
    <location>
        <begin position="322"/>
        <end position="348"/>
    </location>
</feature>
<feature type="compositionally biased region" description="Basic and acidic residues" evidence="5">
    <location>
        <begin position="324"/>
        <end position="335"/>
    </location>
</feature>
<accession>A0A2N9EE26</accession>
<name>A0A2N9EE26_FAGSY</name>
<keyword evidence="2 4" id="KW-0119">Carbohydrate metabolism</keyword>
<feature type="region of interest" description="Disordered" evidence="5">
    <location>
        <begin position="30"/>
        <end position="104"/>
    </location>
</feature>
<feature type="region of interest" description="Disordered" evidence="5">
    <location>
        <begin position="120"/>
        <end position="204"/>
    </location>
</feature>
<organism evidence="6">
    <name type="scientific">Fagus sylvatica</name>
    <name type="common">Beechnut</name>
    <dbReference type="NCBI Taxonomy" id="28930"/>
    <lineage>
        <taxon>Eukaryota</taxon>
        <taxon>Viridiplantae</taxon>
        <taxon>Streptophyta</taxon>
        <taxon>Embryophyta</taxon>
        <taxon>Tracheophyta</taxon>
        <taxon>Spermatophyta</taxon>
        <taxon>Magnoliopsida</taxon>
        <taxon>eudicotyledons</taxon>
        <taxon>Gunneridae</taxon>
        <taxon>Pentapetalae</taxon>
        <taxon>rosids</taxon>
        <taxon>fabids</taxon>
        <taxon>Fagales</taxon>
        <taxon>Fagaceae</taxon>
        <taxon>Fagus</taxon>
    </lineage>
</organism>
<dbReference type="AlphaFoldDB" id="A0A2N9EE26"/>
<feature type="compositionally biased region" description="Basic and acidic residues" evidence="5">
    <location>
        <begin position="140"/>
        <end position="151"/>
    </location>
</feature>
<keyword evidence="1 4" id="KW-0378">Hydrolase</keyword>
<dbReference type="Pfam" id="PF12899">
    <property type="entry name" value="Glyco_hydro_100"/>
    <property type="match status" value="1"/>
</dbReference>
<feature type="compositionally biased region" description="Polar residues" evidence="5">
    <location>
        <begin position="69"/>
        <end position="84"/>
    </location>
</feature>
<dbReference type="InterPro" id="IPR024746">
    <property type="entry name" value="Glyco_hydro_100"/>
</dbReference>
<evidence type="ECO:0000313" key="6">
    <source>
        <dbReference type="EMBL" id="SPC72894.1"/>
    </source>
</evidence>
<evidence type="ECO:0000256" key="4">
    <source>
        <dbReference type="RuleBase" id="RU367047"/>
    </source>
</evidence>
<gene>
    <name evidence="6" type="ORF">FSB_LOCUS776</name>
</gene>
<sequence length="630" mass="68947">MGFMEWGMVKGVGHGGGAMGWRGGGEVVIGGSSRSSNSAISPTMSNIRKRLAGLREDEASEPPKPAPVSGTNGVTLKNQQPHQESSPEKQESQAESPAGAKELLVNEARLVESFLELPPMFSSVSENPSNSEIEYAISRSSEKGEAPEPKAKKSVKMQRSENESVFENPNVTKIATLKPCPLKPHQESSPEKQESQAESPAGVKELLVNEARLVESFLELPPMFREAPEPKAKKSVKMQRSENESVFENPNVTKIATLKPCPLKPHQESSPEKQESQAESLAGAKELLVNEARLVESFLELPPMFSSVSENPSNSEIEYAISRSSEKGEAPEPKAKKSVKMQRSENESVFENPNVTKIATLKPCPSVGICLENCGLIKDNSSAFKTNGGNGETSAMVEEVWEMLKKSYVYFQENEENDVGTLAAMDPSAAFSNYSQFVHHLVGESRIGKFTLGEGVMPASFKVPFDSHCQKEPLVADFGGSAFETIESPDFDSGFWWIILLRSYTRCTGDYALVEHPAVQRDIYGYPIQIQALALRCARQILELEGDGQELIEIIDKWIIAYSSPVQSATMEKEPSKASGSSKNASPKYNVQSPIFQIDSEPEILNPKPISSISEIDLFLMGIQAPDQPK</sequence>
<dbReference type="PANTHER" id="PTHR31916">
    <property type="match status" value="1"/>
</dbReference>
<feature type="compositionally biased region" description="Basic and acidic residues" evidence="5">
    <location>
        <begin position="265"/>
        <end position="276"/>
    </location>
</feature>
<reference evidence="6" key="1">
    <citation type="submission" date="2018-02" db="EMBL/GenBank/DDBJ databases">
        <authorList>
            <person name="Cohen D.B."/>
            <person name="Kent A.D."/>
        </authorList>
    </citation>
    <scope>NUCLEOTIDE SEQUENCE</scope>
</reference>
<feature type="compositionally biased region" description="Basic and acidic residues" evidence="5">
    <location>
        <begin position="184"/>
        <end position="195"/>
    </location>
</feature>
<dbReference type="GO" id="GO:0004575">
    <property type="term" value="F:sucrose alpha-glucosidase activity"/>
    <property type="evidence" value="ECO:0007669"/>
    <property type="project" value="TreeGrafter"/>
</dbReference>
<dbReference type="EMBL" id="OIVN01000030">
    <property type="protein sequence ID" value="SPC72894.1"/>
    <property type="molecule type" value="Genomic_DNA"/>
</dbReference>
<dbReference type="GO" id="GO:0005987">
    <property type="term" value="P:sucrose catabolic process"/>
    <property type="evidence" value="ECO:0007669"/>
    <property type="project" value="TreeGrafter"/>
</dbReference>
<keyword evidence="3 4" id="KW-0326">Glycosidase</keyword>
<feature type="compositionally biased region" description="Polar residues" evidence="5">
    <location>
        <begin position="244"/>
        <end position="254"/>
    </location>
</feature>
<feature type="compositionally biased region" description="Polar residues" evidence="5">
    <location>
        <begin position="122"/>
        <end position="132"/>
    </location>
</feature>